<evidence type="ECO:0000256" key="1">
    <source>
        <dbReference type="ARBA" id="ARBA00004442"/>
    </source>
</evidence>
<dbReference type="RefSeq" id="WP_110784823.1">
    <property type="nucleotide sequence ID" value="NZ_QKQS01000006.1"/>
</dbReference>
<dbReference type="InterPro" id="IPR006664">
    <property type="entry name" value="OMP_bac"/>
</dbReference>
<evidence type="ECO:0000256" key="3">
    <source>
        <dbReference type="ARBA" id="ARBA00023237"/>
    </source>
</evidence>
<reference evidence="8 9" key="1">
    <citation type="submission" date="2018-06" db="EMBL/GenBank/DDBJ databases">
        <title>Draft Whole-Genome Sequence of the purple photosynthetic bacterium Rhodospeudomonas palustris XCP.</title>
        <authorList>
            <person name="Rayyan A."/>
            <person name="Meyer T.E."/>
            <person name="Kyndt J.A."/>
        </authorList>
    </citation>
    <scope>NUCLEOTIDE SEQUENCE [LARGE SCALE GENOMIC DNA]</scope>
    <source>
        <strain evidence="8 9">XCP</strain>
    </source>
</reference>
<dbReference type="InterPro" id="IPR006665">
    <property type="entry name" value="OmpA-like"/>
</dbReference>
<dbReference type="CDD" id="cd07185">
    <property type="entry name" value="OmpA_C-like"/>
    <property type="match status" value="1"/>
</dbReference>
<dbReference type="Gene3D" id="3.30.1330.60">
    <property type="entry name" value="OmpA-like domain"/>
    <property type="match status" value="1"/>
</dbReference>
<keyword evidence="6" id="KW-0812">Transmembrane</keyword>
<dbReference type="PROSITE" id="PS51123">
    <property type="entry name" value="OMPA_2"/>
    <property type="match status" value="1"/>
</dbReference>
<name>A0A323UMQ5_RHOPL</name>
<dbReference type="InterPro" id="IPR050330">
    <property type="entry name" value="Bact_OuterMem_StrucFunc"/>
</dbReference>
<proteinExistence type="predicted"/>
<comment type="subcellular location">
    <subcellularLocation>
        <location evidence="1">Cell outer membrane</location>
    </subcellularLocation>
</comment>
<keyword evidence="5" id="KW-0175">Coiled coil</keyword>
<comment type="caution">
    <text evidence="8">The sequence shown here is derived from an EMBL/GenBank/DDBJ whole genome shotgun (WGS) entry which is preliminary data.</text>
</comment>
<evidence type="ECO:0000256" key="2">
    <source>
        <dbReference type="ARBA" id="ARBA00023136"/>
    </source>
</evidence>
<organism evidence="8 9">
    <name type="scientific">Rhodopseudomonas palustris</name>
    <dbReference type="NCBI Taxonomy" id="1076"/>
    <lineage>
        <taxon>Bacteria</taxon>
        <taxon>Pseudomonadati</taxon>
        <taxon>Pseudomonadota</taxon>
        <taxon>Alphaproteobacteria</taxon>
        <taxon>Hyphomicrobiales</taxon>
        <taxon>Nitrobacteraceae</taxon>
        <taxon>Rhodopseudomonas</taxon>
    </lineage>
</organism>
<feature type="transmembrane region" description="Helical" evidence="6">
    <location>
        <begin position="7"/>
        <end position="26"/>
    </location>
</feature>
<dbReference type="OrthoDB" id="9782229at2"/>
<dbReference type="InterPro" id="IPR036737">
    <property type="entry name" value="OmpA-like_sf"/>
</dbReference>
<accession>A0A323UMQ5</accession>
<keyword evidence="6" id="KW-1133">Transmembrane helix</keyword>
<feature type="transmembrane region" description="Helical" evidence="6">
    <location>
        <begin position="38"/>
        <end position="59"/>
    </location>
</feature>
<evidence type="ECO:0000313" key="8">
    <source>
        <dbReference type="EMBL" id="PZA13659.1"/>
    </source>
</evidence>
<dbReference type="Proteomes" id="UP000248134">
    <property type="component" value="Unassembled WGS sequence"/>
</dbReference>
<dbReference type="SUPFAM" id="SSF103088">
    <property type="entry name" value="OmpA-like"/>
    <property type="match status" value="1"/>
</dbReference>
<dbReference type="PRINTS" id="PR01021">
    <property type="entry name" value="OMPADOMAIN"/>
</dbReference>
<feature type="domain" description="OmpA-like" evidence="7">
    <location>
        <begin position="332"/>
        <end position="446"/>
    </location>
</feature>
<gene>
    <name evidence="8" type="ORF">DNX69_02770</name>
</gene>
<evidence type="ECO:0000256" key="5">
    <source>
        <dbReference type="SAM" id="Coils"/>
    </source>
</evidence>
<evidence type="ECO:0000259" key="7">
    <source>
        <dbReference type="PROSITE" id="PS51123"/>
    </source>
</evidence>
<protein>
    <submittedName>
        <fullName evidence="8">OmpA family protein</fullName>
    </submittedName>
</protein>
<evidence type="ECO:0000256" key="6">
    <source>
        <dbReference type="SAM" id="Phobius"/>
    </source>
</evidence>
<evidence type="ECO:0000313" key="9">
    <source>
        <dbReference type="Proteomes" id="UP000248134"/>
    </source>
</evidence>
<dbReference type="PANTHER" id="PTHR30329:SF21">
    <property type="entry name" value="LIPOPROTEIN YIAD-RELATED"/>
    <property type="match status" value="1"/>
</dbReference>
<dbReference type="GO" id="GO:0009279">
    <property type="term" value="C:cell outer membrane"/>
    <property type="evidence" value="ECO:0007669"/>
    <property type="project" value="UniProtKB-SubCell"/>
</dbReference>
<keyword evidence="3" id="KW-0998">Cell outer membrane</keyword>
<dbReference type="EMBL" id="QKQS01000006">
    <property type="protein sequence ID" value="PZA13659.1"/>
    <property type="molecule type" value="Genomic_DNA"/>
</dbReference>
<evidence type="ECO:0000256" key="4">
    <source>
        <dbReference type="PROSITE-ProRule" id="PRU00473"/>
    </source>
</evidence>
<keyword evidence="2 4" id="KW-0472">Membrane</keyword>
<feature type="coiled-coil region" evidence="5">
    <location>
        <begin position="201"/>
        <end position="277"/>
    </location>
</feature>
<dbReference type="PANTHER" id="PTHR30329">
    <property type="entry name" value="STATOR ELEMENT OF FLAGELLAR MOTOR COMPLEX"/>
    <property type="match status" value="1"/>
</dbReference>
<dbReference type="AlphaFoldDB" id="A0A323UMQ5"/>
<feature type="transmembrane region" description="Helical" evidence="6">
    <location>
        <begin position="71"/>
        <end position="91"/>
    </location>
</feature>
<dbReference type="Pfam" id="PF00691">
    <property type="entry name" value="OmpA"/>
    <property type="match status" value="1"/>
</dbReference>
<feature type="transmembrane region" description="Helical" evidence="6">
    <location>
        <begin position="97"/>
        <end position="117"/>
    </location>
</feature>
<sequence length="446" mass="45502">MLYLLTHYWIWLAAAFVVGAVTPLLAEKFGWAADLENYWVSRVGVVLAVALVLVAAQLASGKAELLLEAGIGLVIAYFVGGLAGGVAPGLLPVRFEGWWVGLFATGLILAVFGITTMPKLEPDLRERVAEVVKDAGADPLNFDVAGRDVLLPADLGSDKVRAALGEQILKVPGVRRVADVDELSGAALAAKTVAKLQAEAEAKAKAEAEAAAKAAAAKEAEVKALAAMDAAQRRAAKAKAEAKAKEAAAKVAAEAAAKEAAAKEAAAKEAADKAAAEAAAKQAAAEETAKKAAADEAAKQVAAKPAAVPAAEIKTASATGELPVATEQDCQGRVSSLVAAEKINFERRSAVIDKASLPLLDKLAAAIKQCPAVTIEVAGYTDAAGKKAANLALSKRRAEAVVASLSKAGIGAVKLVAAGYGSAKPIAANTTAEGRAQNRRIEFVVK</sequence>